<feature type="domain" description="DUF7931" evidence="1">
    <location>
        <begin position="29"/>
        <end position="169"/>
    </location>
</feature>
<gene>
    <name evidence="2" type="ORF">MNBD_GAMMA25-1002</name>
</gene>
<dbReference type="EMBL" id="UOFY01000069">
    <property type="protein sequence ID" value="VAX11501.1"/>
    <property type="molecule type" value="Genomic_DNA"/>
</dbReference>
<name>A0A3B1BB20_9ZZZZ</name>
<accession>A0A3B1BB20</accession>
<proteinExistence type="predicted"/>
<evidence type="ECO:0000259" key="1">
    <source>
        <dbReference type="Pfam" id="PF25559"/>
    </source>
</evidence>
<organism evidence="2">
    <name type="scientific">hydrothermal vent metagenome</name>
    <dbReference type="NCBI Taxonomy" id="652676"/>
    <lineage>
        <taxon>unclassified sequences</taxon>
        <taxon>metagenomes</taxon>
        <taxon>ecological metagenomes</taxon>
    </lineage>
</organism>
<evidence type="ECO:0000313" key="2">
    <source>
        <dbReference type="EMBL" id="VAX11501.1"/>
    </source>
</evidence>
<reference evidence="2" key="1">
    <citation type="submission" date="2018-06" db="EMBL/GenBank/DDBJ databases">
        <authorList>
            <person name="Zhirakovskaya E."/>
        </authorList>
    </citation>
    <scope>NUCLEOTIDE SEQUENCE</scope>
</reference>
<protein>
    <recommendedName>
        <fullName evidence="1">DUF7931 domain-containing protein</fullName>
    </recommendedName>
</protein>
<dbReference type="Pfam" id="PF25559">
    <property type="entry name" value="DUF7931"/>
    <property type="match status" value="1"/>
</dbReference>
<dbReference type="AlphaFoldDB" id="A0A3B1BB20"/>
<dbReference type="InterPro" id="IPR057691">
    <property type="entry name" value="DUF7931"/>
</dbReference>
<sequence>MAIDLDKLKLGIDSGEYTLNSRADNYRYFWHMLQQSRQQLDIFSTHLDHKLYDTTEIITRLQSLIHQNQHTRIRLLLRNPRHLLSYGHRIVELSRRLSTYIEIRQLAETCDEHIESFCLFDRQGIIYRPNAEQFEGWFSFHAGVRVKSISGFFNEAWDTSLPCHETRRLYL</sequence>